<reference evidence="1 2" key="1">
    <citation type="submission" date="2019-03" db="EMBL/GenBank/DDBJ databases">
        <title>Genomic Encyclopedia of Type Strains, Phase III (KMG-III): the genomes of soil and plant-associated and newly described type strains.</title>
        <authorList>
            <person name="Whitman W."/>
        </authorList>
    </citation>
    <scope>NUCLEOTIDE SEQUENCE [LARGE SCALE GENOMIC DNA]</scope>
    <source>
        <strain evidence="1 2">CECT 7378</strain>
    </source>
</reference>
<name>A0A4R6M4M9_9GAMM</name>
<dbReference type="OrthoDB" id="1550641at2"/>
<gene>
    <name evidence="1" type="ORF">DFP79_2844</name>
</gene>
<sequence length="331" mass="37221">MSDVKKLLMLPHIQVHNANALSSPYTIGFPAMTAWLGAVHALQRKLNQNDIGVRFEAVGVVSHAVNLQTYKGNNDFVSSIVGTGNPLDKSGERSSFIEEARCHLDVSLVIECSHIEIEDQDQALSAISYILNGSMKLAGGDIQKFTQPYFMVVEEGDDENMRRFKRALMPGYALIERRELIVEAMNDGADALEALIDHLAIHHTCTVSQEDREEKSEEENAAGGSIEKVEWKTHRKTQDGKSLGWLVPIATGFQGVSELGEAKNQRDPDTPHRFAESVVTLGEFKMPHRLNRVEELLWRYHQEGDLYLCHQSSHEYLSSSLNEDHEYSEFE</sequence>
<protein>
    <submittedName>
        <fullName evidence="1">CRISPR-associated Csy2 family protein</fullName>
    </submittedName>
</protein>
<dbReference type="RefSeq" id="WP_133504569.1">
    <property type="nucleotide sequence ID" value="NZ_SNXC01000014.1"/>
</dbReference>
<keyword evidence="2" id="KW-1185">Reference proteome</keyword>
<dbReference type="AlphaFoldDB" id="A0A4R6M4M9"/>
<organism evidence="1 2">
    <name type="scientific">Marinomonas balearica</name>
    <dbReference type="NCBI Taxonomy" id="491947"/>
    <lineage>
        <taxon>Bacteria</taxon>
        <taxon>Pseudomonadati</taxon>
        <taxon>Pseudomonadota</taxon>
        <taxon>Gammaproteobacteria</taxon>
        <taxon>Oceanospirillales</taxon>
        <taxon>Oceanospirillaceae</taxon>
        <taxon>Marinomonas</taxon>
    </lineage>
</organism>
<comment type="caution">
    <text evidence="1">The sequence shown here is derived from an EMBL/GenBank/DDBJ whole genome shotgun (WGS) entry which is preliminary data.</text>
</comment>
<dbReference type="CDD" id="cd09736">
    <property type="entry name" value="Csy2_I-F"/>
    <property type="match status" value="1"/>
</dbReference>
<evidence type="ECO:0000313" key="2">
    <source>
        <dbReference type="Proteomes" id="UP000294656"/>
    </source>
</evidence>
<dbReference type="Proteomes" id="UP000294656">
    <property type="component" value="Unassembled WGS sequence"/>
</dbReference>
<dbReference type="NCBIfam" id="TIGR02565">
    <property type="entry name" value="cas_Csy2"/>
    <property type="match status" value="1"/>
</dbReference>
<dbReference type="InterPro" id="IPR013398">
    <property type="entry name" value="CRISPR-assoc_prot_Csy2"/>
</dbReference>
<dbReference type="Pfam" id="PF09614">
    <property type="entry name" value="Cas_Csy2"/>
    <property type="match status" value="1"/>
</dbReference>
<proteinExistence type="predicted"/>
<evidence type="ECO:0000313" key="1">
    <source>
        <dbReference type="EMBL" id="TDO96271.1"/>
    </source>
</evidence>
<dbReference type="EMBL" id="SNXC01000014">
    <property type="protein sequence ID" value="TDO96271.1"/>
    <property type="molecule type" value="Genomic_DNA"/>
</dbReference>
<accession>A0A4R6M4M9</accession>